<sequence length="266" mass="31079">MDRLRPRPRLLFSGFTSAEVEKMEKFLNESDIRLMDNEFFQKIAKSFNCSSGRAGKPIIKWTEVQTWFQERDQHCMPMPEVVPVASPLRKKRGRSPIPKEAGEELPDLSELEFEAKSSTDEAWYDVESFLTHRFLSSGEAEVRVRFVGFGAEEDEWVNVKKAVRERSIPLEHTECHAVKVGDLVLCFQERRDQSIYYDAHVIDIQRRLHDIRGCRCRFLIRYDHDNTEACISYLKPFTILYAHSLVLICPFGPYSIVAYFARKEFV</sequence>
<dbReference type="InterPro" id="IPR039276">
    <property type="entry name" value="SHH1/2"/>
</dbReference>
<dbReference type="InParanoid" id="A0A7J7DAX7"/>
<feature type="transmembrane region" description="Helical" evidence="1">
    <location>
        <begin position="240"/>
        <end position="261"/>
    </location>
</feature>
<gene>
    <name evidence="3" type="ORF">HS088_TW09G01291</name>
</gene>
<evidence type="ECO:0000313" key="4">
    <source>
        <dbReference type="Proteomes" id="UP000593562"/>
    </source>
</evidence>
<protein>
    <submittedName>
        <fullName evidence="3">Protein SAWADEE HOMEODOMAIN 1-like isoform X1</fullName>
    </submittedName>
</protein>
<keyword evidence="1" id="KW-0812">Transmembrane</keyword>
<evidence type="ECO:0000313" key="3">
    <source>
        <dbReference type="EMBL" id="KAF5743226.1"/>
    </source>
</evidence>
<evidence type="ECO:0000259" key="2">
    <source>
        <dbReference type="Pfam" id="PF16719"/>
    </source>
</evidence>
<reference evidence="3 4" key="1">
    <citation type="journal article" date="2020" name="Nat. Commun.">
        <title>Genome of Tripterygium wilfordii and identification of cytochrome P450 involved in triptolide biosynthesis.</title>
        <authorList>
            <person name="Tu L."/>
            <person name="Su P."/>
            <person name="Zhang Z."/>
            <person name="Gao L."/>
            <person name="Wang J."/>
            <person name="Hu T."/>
            <person name="Zhou J."/>
            <person name="Zhang Y."/>
            <person name="Zhao Y."/>
            <person name="Liu Y."/>
            <person name="Song Y."/>
            <person name="Tong Y."/>
            <person name="Lu Y."/>
            <person name="Yang J."/>
            <person name="Xu C."/>
            <person name="Jia M."/>
            <person name="Peters R.J."/>
            <person name="Huang L."/>
            <person name="Gao W."/>
        </authorList>
    </citation>
    <scope>NUCLEOTIDE SEQUENCE [LARGE SCALE GENOMIC DNA]</scope>
    <source>
        <strain evidence="4">cv. XIE 37</strain>
        <tissue evidence="3">Leaf</tissue>
    </source>
</reference>
<dbReference type="Gene3D" id="2.30.30.140">
    <property type="match status" value="1"/>
</dbReference>
<comment type="caution">
    <text evidence="3">The sequence shown here is derived from an EMBL/GenBank/DDBJ whole genome shotgun (WGS) entry which is preliminary data.</text>
</comment>
<dbReference type="InterPro" id="IPR032001">
    <property type="entry name" value="SAWADEE_dom"/>
</dbReference>
<organism evidence="3 4">
    <name type="scientific">Tripterygium wilfordii</name>
    <name type="common">Thunder God vine</name>
    <dbReference type="NCBI Taxonomy" id="458696"/>
    <lineage>
        <taxon>Eukaryota</taxon>
        <taxon>Viridiplantae</taxon>
        <taxon>Streptophyta</taxon>
        <taxon>Embryophyta</taxon>
        <taxon>Tracheophyta</taxon>
        <taxon>Spermatophyta</taxon>
        <taxon>Magnoliopsida</taxon>
        <taxon>eudicotyledons</taxon>
        <taxon>Gunneridae</taxon>
        <taxon>Pentapetalae</taxon>
        <taxon>rosids</taxon>
        <taxon>fabids</taxon>
        <taxon>Celastrales</taxon>
        <taxon>Celastraceae</taxon>
        <taxon>Tripterygium</taxon>
    </lineage>
</organism>
<dbReference type="PANTHER" id="PTHR33827">
    <property type="entry name" value="PROTEIN SAWADEE HOMEODOMAIN HOMOLOG 2"/>
    <property type="match status" value="1"/>
</dbReference>
<name>A0A7J7DAX7_TRIWF</name>
<dbReference type="PANTHER" id="PTHR33827:SF3">
    <property type="entry name" value="OS09G0346900 PROTEIN"/>
    <property type="match status" value="1"/>
</dbReference>
<proteinExistence type="predicted"/>
<dbReference type="EMBL" id="JAAARO010000009">
    <property type="protein sequence ID" value="KAF5743226.1"/>
    <property type="molecule type" value="Genomic_DNA"/>
</dbReference>
<feature type="domain" description="SAWADEE" evidence="2">
    <location>
        <begin position="110"/>
        <end position="227"/>
    </location>
</feature>
<dbReference type="Pfam" id="PF16719">
    <property type="entry name" value="SAWADEE"/>
    <property type="match status" value="1"/>
</dbReference>
<keyword evidence="1" id="KW-0472">Membrane</keyword>
<dbReference type="GO" id="GO:0003682">
    <property type="term" value="F:chromatin binding"/>
    <property type="evidence" value="ECO:0007669"/>
    <property type="project" value="InterPro"/>
</dbReference>
<dbReference type="Proteomes" id="UP000593562">
    <property type="component" value="Unassembled WGS sequence"/>
</dbReference>
<dbReference type="Gene3D" id="2.40.50.40">
    <property type="match status" value="1"/>
</dbReference>
<dbReference type="AlphaFoldDB" id="A0A7J7DAX7"/>
<evidence type="ECO:0000256" key="1">
    <source>
        <dbReference type="SAM" id="Phobius"/>
    </source>
</evidence>
<keyword evidence="3" id="KW-0238">DNA-binding</keyword>
<accession>A0A7J7DAX7</accession>
<dbReference type="GO" id="GO:0003677">
    <property type="term" value="F:DNA binding"/>
    <property type="evidence" value="ECO:0007669"/>
    <property type="project" value="UniProtKB-KW"/>
</dbReference>
<keyword evidence="4" id="KW-1185">Reference proteome</keyword>
<keyword evidence="3" id="KW-0371">Homeobox</keyword>
<keyword evidence="1" id="KW-1133">Transmembrane helix</keyword>